<keyword evidence="1" id="KW-0396">Initiation factor</keyword>
<dbReference type="Pfam" id="PF01652">
    <property type="entry name" value="IF4E"/>
    <property type="match status" value="1"/>
</dbReference>
<keyword evidence="4" id="KW-1185">Reference proteome</keyword>
<dbReference type="PANTHER" id="PTHR11960">
    <property type="entry name" value="EUKARYOTIC TRANSLATION INITIATION FACTOR 4E RELATED"/>
    <property type="match status" value="1"/>
</dbReference>
<dbReference type="STRING" id="763407.A0A167R121"/>
<dbReference type="OrthoDB" id="17977at2759"/>
<dbReference type="SUPFAM" id="SSF55418">
    <property type="entry name" value="eIF4e-like"/>
    <property type="match status" value="1"/>
</dbReference>
<dbReference type="AlphaFoldDB" id="A0A167R121"/>
<evidence type="ECO:0000256" key="2">
    <source>
        <dbReference type="SAM" id="MobiDB-lite"/>
    </source>
</evidence>
<protein>
    <recommendedName>
        <fullName evidence="5">Translation initiation factor eIF4e</fullName>
    </recommendedName>
</protein>
<dbReference type="Proteomes" id="UP000077315">
    <property type="component" value="Unassembled WGS sequence"/>
</dbReference>
<dbReference type="Gene3D" id="3.30.760.10">
    <property type="entry name" value="RNA Cap, Translation Initiation Factor Eif4e"/>
    <property type="match status" value="1"/>
</dbReference>
<feature type="compositionally biased region" description="Low complexity" evidence="2">
    <location>
        <begin position="180"/>
        <end position="197"/>
    </location>
</feature>
<feature type="compositionally biased region" description="Basic and acidic residues" evidence="2">
    <location>
        <begin position="136"/>
        <end position="157"/>
    </location>
</feature>
<dbReference type="GO" id="GO:0003743">
    <property type="term" value="F:translation initiation factor activity"/>
    <property type="evidence" value="ECO:0007669"/>
    <property type="project" value="UniProtKB-KW"/>
</dbReference>
<evidence type="ECO:0000313" key="4">
    <source>
        <dbReference type="Proteomes" id="UP000077315"/>
    </source>
</evidence>
<keyword evidence="1" id="KW-0694">RNA-binding</keyword>
<organism evidence="3 4">
    <name type="scientific">Phycomyces blakesleeanus (strain ATCC 8743b / DSM 1359 / FGSC 10004 / NBRC 33097 / NRRL 1555)</name>
    <dbReference type="NCBI Taxonomy" id="763407"/>
    <lineage>
        <taxon>Eukaryota</taxon>
        <taxon>Fungi</taxon>
        <taxon>Fungi incertae sedis</taxon>
        <taxon>Mucoromycota</taxon>
        <taxon>Mucoromycotina</taxon>
        <taxon>Mucoromycetes</taxon>
        <taxon>Mucorales</taxon>
        <taxon>Phycomycetaceae</taxon>
        <taxon>Phycomyces</taxon>
    </lineage>
</organism>
<dbReference type="InterPro" id="IPR001040">
    <property type="entry name" value="TIF_eIF_4E"/>
</dbReference>
<feature type="region of interest" description="Disordered" evidence="2">
    <location>
        <begin position="136"/>
        <end position="230"/>
    </location>
</feature>
<evidence type="ECO:0000313" key="3">
    <source>
        <dbReference type="EMBL" id="OAD80604.1"/>
    </source>
</evidence>
<comment type="similarity">
    <text evidence="1">Belongs to the eukaryotic initiation factor 4E family.</text>
</comment>
<dbReference type="VEuPathDB" id="FungiDB:PHYBLDRAFT_184371"/>
<accession>A0A167R121</accession>
<dbReference type="InterPro" id="IPR023398">
    <property type="entry name" value="TIF_eIF4e-like"/>
</dbReference>
<dbReference type="GO" id="GO:0016281">
    <property type="term" value="C:eukaryotic translation initiation factor 4F complex"/>
    <property type="evidence" value="ECO:0007669"/>
    <property type="project" value="TreeGrafter"/>
</dbReference>
<dbReference type="GO" id="GO:0000340">
    <property type="term" value="F:RNA 7-methylguanosine cap binding"/>
    <property type="evidence" value="ECO:0007669"/>
    <property type="project" value="TreeGrafter"/>
</dbReference>
<gene>
    <name evidence="3" type="ORF">PHYBLDRAFT_184371</name>
</gene>
<dbReference type="GeneID" id="28999829"/>
<proteinExistence type="inferred from homology"/>
<dbReference type="PANTHER" id="PTHR11960:SF73">
    <property type="entry name" value="TRANSLATION INITIATION FACTOR 4E, PUTATIVE-RELATED"/>
    <property type="match status" value="1"/>
</dbReference>
<dbReference type="RefSeq" id="XP_018298644.1">
    <property type="nucleotide sequence ID" value="XM_018438923.1"/>
</dbReference>
<reference evidence="4" key="1">
    <citation type="submission" date="2015-06" db="EMBL/GenBank/DDBJ databases">
        <title>Expansion of signal transduction pathways in fungi by whole-genome duplication.</title>
        <authorList>
            <consortium name="DOE Joint Genome Institute"/>
            <person name="Corrochano L.M."/>
            <person name="Kuo A."/>
            <person name="Marcet-Houben M."/>
            <person name="Polaino S."/>
            <person name="Salamov A."/>
            <person name="Villalobos J.M."/>
            <person name="Alvarez M.I."/>
            <person name="Avalos J."/>
            <person name="Benito E.P."/>
            <person name="Benoit I."/>
            <person name="Burger G."/>
            <person name="Camino L.P."/>
            <person name="Canovas D."/>
            <person name="Cerda-Olmedo E."/>
            <person name="Cheng J.-F."/>
            <person name="Dominguez A."/>
            <person name="Elias M."/>
            <person name="Eslava A.P."/>
            <person name="Glaser F."/>
            <person name="Grimwood J."/>
            <person name="Gutierrez G."/>
            <person name="Heitman J."/>
            <person name="Henrissat B."/>
            <person name="Iturriaga E.A."/>
            <person name="Lang B.F."/>
            <person name="Lavin J.L."/>
            <person name="Lee S."/>
            <person name="Li W."/>
            <person name="Lindquist E."/>
            <person name="Lopez-Garcia S."/>
            <person name="Luque E.M."/>
            <person name="Marcos A.T."/>
            <person name="Martin J."/>
            <person name="McCluskey K."/>
            <person name="Medina H.R."/>
            <person name="Miralles-Duran A."/>
            <person name="Miyazaki A."/>
            <person name="Munoz-Torres E."/>
            <person name="Oguiza J.A."/>
            <person name="Ohm R."/>
            <person name="Olmedo M."/>
            <person name="Orejas M."/>
            <person name="Ortiz-Castellanos L."/>
            <person name="Pisabarro A.G."/>
            <person name="Rodriguez-Romero J."/>
            <person name="Ruiz-Herrera J."/>
            <person name="Ruiz-Vazquez R."/>
            <person name="Sanz C."/>
            <person name="Schackwitz W."/>
            <person name="Schmutz J."/>
            <person name="Shahriari M."/>
            <person name="Shelest E."/>
            <person name="Silva-Franco F."/>
            <person name="Soanes D."/>
            <person name="Syed K."/>
            <person name="Tagua V.G."/>
            <person name="Talbot N.J."/>
            <person name="Thon M."/>
            <person name="De vries R.P."/>
            <person name="Wiebenga A."/>
            <person name="Yadav J.S."/>
            <person name="Braun E.L."/>
            <person name="Baker S."/>
            <person name="Garre V."/>
            <person name="Horwitz B."/>
            <person name="Torres-Martinez S."/>
            <person name="Idnurm A."/>
            <person name="Herrera-Estrella A."/>
            <person name="Gabaldon T."/>
            <person name="Grigoriev I.V."/>
        </authorList>
    </citation>
    <scope>NUCLEOTIDE SEQUENCE [LARGE SCALE GENOMIC DNA]</scope>
    <source>
        <strain evidence="4">NRRL 1555(-)</strain>
    </source>
</reference>
<evidence type="ECO:0000256" key="1">
    <source>
        <dbReference type="RuleBase" id="RU004374"/>
    </source>
</evidence>
<sequence>MFTHIHHPPAQTRHLHAEHSDWDASISKLRSEQSIFEPLQGAPHPMHFPRRASKATFGHIKPHQEGYPMYTFYNDPLETTTKEPLDTDLLDMDSITHSVYVHPYVYTPDNYYYSDNAVACEIRVPDILTYDRYRHEHEHEHEHEHGHELGHEHERNSRRVSSISSDTLTTSSGVTCRRFSSASTASSKSSVPSCSTPRTSISKIKVTPPAQTPSSSHSSHSSGSHCSSIADVSNTNLPIVSKKEDKEVTFMEVEQVQQVPHQQQQKLQQHPQMVFQSHARSQAGGTSSTPSPVVFDAIVEPSMPVWADPKRVRENPTRYAFLKNYLQQHNISFSSVLPLPTSCTFYFSDTRQAKASANYIAAVKPLFDCHSVWDFSAQWRSFKEHRGKPSHWPVNQNIYCFVEGVEPMWEDKTNREGGRLTLCPPKTALDDVFEWALCSFVGGNLTDFGLVGIVLSRRTRSDRIELWLNASATLATIPRLKEKMGEMMPESTKNTVLSANFKKHFDK</sequence>
<dbReference type="EMBL" id="KV440971">
    <property type="protein sequence ID" value="OAD80604.1"/>
    <property type="molecule type" value="Genomic_DNA"/>
</dbReference>
<evidence type="ECO:0008006" key="5">
    <source>
        <dbReference type="Google" id="ProtNLM"/>
    </source>
</evidence>
<name>A0A167R121_PHYB8</name>
<feature type="compositionally biased region" description="Low complexity" evidence="2">
    <location>
        <begin position="161"/>
        <end position="172"/>
    </location>
</feature>
<keyword evidence="1" id="KW-0648">Protein biosynthesis</keyword>
<feature type="compositionally biased region" description="Low complexity" evidence="2">
    <location>
        <begin position="214"/>
        <end position="228"/>
    </location>
</feature>
<dbReference type="InParanoid" id="A0A167R121"/>